<dbReference type="KEGG" id="mets:DK389_28925"/>
<feature type="region of interest" description="Disordered" evidence="1">
    <location>
        <begin position="30"/>
        <end position="84"/>
    </location>
</feature>
<feature type="signal peptide" evidence="2">
    <location>
        <begin position="1"/>
        <end position="26"/>
    </location>
</feature>
<accession>A0A2U8WCE4</accession>
<feature type="chain" id="PRO_5016166411" evidence="2">
    <location>
        <begin position="27"/>
        <end position="84"/>
    </location>
</feature>
<keyword evidence="2" id="KW-0732">Signal</keyword>
<dbReference type="OrthoDB" id="7999179at2"/>
<gene>
    <name evidence="3" type="ORF">DK389_28925</name>
</gene>
<name>A0A2U8WCE4_9HYPH</name>
<reference evidence="4" key="1">
    <citation type="submission" date="2018-05" db="EMBL/GenBank/DDBJ databases">
        <title>Complete Genome Sequence of Methylobacterium sp. 17SD2-17.</title>
        <authorList>
            <person name="Srinivasan S."/>
        </authorList>
    </citation>
    <scope>NUCLEOTIDE SEQUENCE [LARGE SCALE GENOMIC DNA]</scope>
    <source>
        <strain evidence="4">17SD2-17</strain>
    </source>
</reference>
<feature type="compositionally biased region" description="Basic and acidic residues" evidence="1">
    <location>
        <begin position="67"/>
        <end position="84"/>
    </location>
</feature>
<evidence type="ECO:0000313" key="4">
    <source>
        <dbReference type="Proteomes" id="UP000245926"/>
    </source>
</evidence>
<dbReference type="AlphaFoldDB" id="A0A2U8WCE4"/>
<organism evidence="3 4">
    <name type="scientific">Methylobacterium durans</name>
    <dbReference type="NCBI Taxonomy" id="2202825"/>
    <lineage>
        <taxon>Bacteria</taxon>
        <taxon>Pseudomonadati</taxon>
        <taxon>Pseudomonadota</taxon>
        <taxon>Alphaproteobacteria</taxon>
        <taxon>Hyphomicrobiales</taxon>
        <taxon>Methylobacteriaceae</taxon>
        <taxon>Methylobacterium</taxon>
    </lineage>
</organism>
<dbReference type="EMBL" id="CP029550">
    <property type="protein sequence ID" value="AWN43807.1"/>
    <property type="molecule type" value="Genomic_DNA"/>
</dbReference>
<evidence type="ECO:0000256" key="1">
    <source>
        <dbReference type="SAM" id="MobiDB-lite"/>
    </source>
</evidence>
<proteinExistence type="predicted"/>
<dbReference type="Proteomes" id="UP000245926">
    <property type="component" value="Chromosome"/>
</dbReference>
<evidence type="ECO:0000313" key="3">
    <source>
        <dbReference type="EMBL" id="AWN43807.1"/>
    </source>
</evidence>
<evidence type="ECO:0000256" key="2">
    <source>
        <dbReference type="SAM" id="SignalP"/>
    </source>
</evidence>
<sequence length="84" mass="9126">MEETAMMKRISAMSLIIGMLSVPALAQAPITPQQSREQAPNMPALNETVPERVRPADPDSTGSIRVRQPEKELPEAKDGDKKSG</sequence>
<protein>
    <submittedName>
        <fullName evidence="3">Uncharacterized protein</fullName>
    </submittedName>
</protein>
<keyword evidence="4" id="KW-1185">Reference proteome</keyword>